<dbReference type="InterPro" id="IPR012337">
    <property type="entry name" value="RNaseH-like_sf"/>
</dbReference>
<dbReference type="GO" id="GO:0005829">
    <property type="term" value="C:cytosol"/>
    <property type="evidence" value="ECO:0007669"/>
    <property type="project" value="TreeGrafter"/>
</dbReference>
<evidence type="ECO:0000256" key="2">
    <source>
        <dbReference type="ARBA" id="ARBA00022517"/>
    </source>
</evidence>
<dbReference type="InterPro" id="IPR037027">
    <property type="entry name" value="YqgF/RNaseH-like_dom_sf"/>
</dbReference>
<keyword evidence="1 5" id="KW-0963">Cytoplasm</keyword>
<accession>A0A062U1K0</accession>
<dbReference type="SUPFAM" id="SSF53098">
    <property type="entry name" value="Ribonuclease H-like"/>
    <property type="match status" value="1"/>
</dbReference>
<dbReference type="PANTHER" id="PTHR33317:SF4">
    <property type="entry name" value="POLYNUCLEOTIDYL TRANSFERASE, RIBONUCLEASE H-LIKE SUPERFAMILY PROTEIN"/>
    <property type="match status" value="1"/>
</dbReference>
<dbReference type="CDD" id="cd16964">
    <property type="entry name" value="YqgF"/>
    <property type="match status" value="1"/>
</dbReference>
<accession>A0A328JQY2</accession>
<dbReference type="Gene3D" id="3.30.420.140">
    <property type="entry name" value="YqgF/RNase H-like domain"/>
    <property type="match status" value="1"/>
</dbReference>
<sequence length="152" mass="16592">MPVTDLADFPRTGALLGLDPGTKTLGVASADALRMIASPVETIPRGKKLAPVLDRLFHIYDDRRAVGLVMGLPLNMDGSEGPRAQSVRAMAWHILQKRDVPLLFQDERLSTAEAERTMISADISRRRRAERIDASAAAVILKDAMHSLAQLP</sequence>
<dbReference type="NCBIfam" id="TIGR00250">
    <property type="entry name" value="RNAse_H_YqgF"/>
    <property type="match status" value="1"/>
</dbReference>
<dbReference type="STRING" id="1280941.HY2_01300"/>
<protein>
    <recommendedName>
        <fullName evidence="5">Putative pre-16S rRNA nuclease</fullName>
        <ecNumber evidence="5">3.1.-.-</ecNumber>
    </recommendedName>
</protein>
<keyword evidence="2 5" id="KW-0690">Ribosome biogenesis</keyword>
<dbReference type="GO" id="GO:0000967">
    <property type="term" value="P:rRNA 5'-end processing"/>
    <property type="evidence" value="ECO:0007669"/>
    <property type="project" value="UniProtKB-UniRule"/>
</dbReference>
<evidence type="ECO:0000313" key="7">
    <source>
        <dbReference type="EMBL" id="RAN34287.1"/>
    </source>
</evidence>
<reference evidence="7 8" key="1">
    <citation type="submission" date="2013-04" db="EMBL/GenBank/DDBJ databases">
        <title>Hyphomonas sp. T24B3 Genome Sequencing.</title>
        <authorList>
            <person name="Lai Q."/>
            <person name="Shao Z."/>
        </authorList>
    </citation>
    <scope>NUCLEOTIDE SEQUENCE [LARGE SCALE GENOMIC DNA]</scope>
    <source>
        <strain evidence="7 8">T24B3</strain>
    </source>
</reference>
<proteinExistence type="inferred from homology"/>
<dbReference type="SMART" id="SM00732">
    <property type="entry name" value="YqgFc"/>
    <property type="match status" value="1"/>
</dbReference>
<dbReference type="PANTHER" id="PTHR33317">
    <property type="entry name" value="POLYNUCLEOTIDYL TRANSFERASE, RIBONUCLEASE H-LIKE SUPERFAMILY PROTEIN"/>
    <property type="match status" value="1"/>
</dbReference>
<dbReference type="Proteomes" id="UP000249123">
    <property type="component" value="Unassembled WGS sequence"/>
</dbReference>
<name>A0A062U1K0_9PROT</name>
<dbReference type="InterPro" id="IPR005227">
    <property type="entry name" value="YqgF"/>
</dbReference>
<organism evidence="7 8">
    <name type="scientific">Hyphomonas pacifica</name>
    <dbReference type="NCBI Taxonomy" id="1280941"/>
    <lineage>
        <taxon>Bacteria</taxon>
        <taxon>Pseudomonadati</taxon>
        <taxon>Pseudomonadota</taxon>
        <taxon>Alphaproteobacteria</taxon>
        <taxon>Hyphomonadales</taxon>
        <taxon>Hyphomonadaceae</taxon>
        <taxon>Hyphomonas</taxon>
    </lineage>
</organism>
<keyword evidence="4 5" id="KW-0378">Hydrolase</keyword>
<evidence type="ECO:0000256" key="1">
    <source>
        <dbReference type="ARBA" id="ARBA00022490"/>
    </source>
</evidence>
<dbReference type="EMBL" id="AWFB01000012">
    <property type="protein sequence ID" value="RAN34287.1"/>
    <property type="molecule type" value="Genomic_DNA"/>
</dbReference>
<evidence type="ECO:0000259" key="6">
    <source>
        <dbReference type="SMART" id="SM00732"/>
    </source>
</evidence>
<gene>
    <name evidence="7" type="ORF">HY3_01385</name>
</gene>
<feature type="domain" description="YqgF/RNase H-like" evidence="6">
    <location>
        <begin position="13"/>
        <end position="114"/>
    </location>
</feature>
<dbReference type="OrthoDB" id="9796140at2"/>
<evidence type="ECO:0000256" key="5">
    <source>
        <dbReference type="HAMAP-Rule" id="MF_00651"/>
    </source>
</evidence>
<evidence type="ECO:0000256" key="3">
    <source>
        <dbReference type="ARBA" id="ARBA00022722"/>
    </source>
</evidence>
<comment type="similarity">
    <text evidence="5">Belongs to the YqgF HJR family.</text>
</comment>
<comment type="function">
    <text evidence="5">Could be a nuclease involved in processing of the 5'-end of pre-16S rRNA.</text>
</comment>
<dbReference type="InterPro" id="IPR006641">
    <property type="entry name" value="YqgF/RNaseH-like_dom"/>
</dbReference>
<keyword evidence="3 5" id="KW-0540">Nuclease</keyword>
<comment type="subcellular location">
    <subcellularLocation>
        <location evidence="5">Cytoplasm</location>
    </subcellularLocation>
</comment>
<dbReference type="RefSeq" id="WP_034825398.1">
    <property type="nucleotide sequence ID" value="NZ_AWFA01000012.1"/>
</dbReference>
<evidence type="ECO:0000313" key="8">
    <source>
        <dbReference type="Proteomes" id="UP000249123"/>
    </source>
</evidence>
<dbReference type="GO" id="GO:0016788">
    <property type="term" value="F:hydrolase activity, acting on ester bonds"/>
    <property type="evidence" value="ECO:0007669"/>
    <property type="project" value="UniProtKB-UniRule"/>
</dbReference>
<dbReference type="Pfam" id="PF03652">
    <property type="entry name" value="RuvX"/>
    <property type="match status" value="1"/>
</dbReference>
<dbReference type="eggNOG" id="COG0816">
    <property type="taxonomic scope" value="Bacteria"/>
</dbReference>
<keyword evidence="8" id="KW-1185">Reference proteome</keyword>
<evidence type="ECO:0000256" key="4">
    <source>
        <dbReference type="ARBA" id="ARBA00022801"/>
    </source>
</evidence>
<comment type="caution">
    <text evidence="7">The sequence shown here is derived from an EMBL/GenBank/DDBJ whole genome shotgun (WGS) entry which is preliminary data.</text>
</comment>
<dbReference type="EC" id="3.1.-.-" evidence="5"/>
<dbReference type="HAMAP" id="MF_00651">
    <property type="entry name" value="Nuclease_YqgF"/>
    <property type="match status" value="1"/>
</dbReference>
<dbReference type="GO" id="GO:0004518">
    <property type="term" value="F:nuclease activity"/>
    <property type="evidence" value="ECO:0007669"/>
    <property type="project" value="UniProtKB-KW"/>
</dbReference>
<dbReference type="AlphaFoldDB" id="A0A062U1K0"/>